<dbReference type="EMBL" id="KN716457">
    <property type="protein sequence ID" value="KJH44664.1"/>
    <property type="molecule type" value="Genomic_DNA"/>
</dbReference>
<gene>
    <name evidence="1" type="ORF">DICVIV_09311</name>
</gene>
<evidence type="ECO:0000313" key="2">
    <source>
        <dbReference type="Proteomes" id="UP000053766"/>
    </source>
</evidence>
<proteinExistence type="predicted"/>
<reference evidence="1 2" key="1">
    <citation type="submission" date="2013-11" db="EMBL/GenBank/DDBJ databases">
        <title>Draft genome of the bovine lungworm Dictyocaulus viviparus.</title>
        <authorList>
            <person name="Mitreva M."/>
        </authorList>
    </citation>
    <scope>NUCLEOTIDE SEQUENCE [LARGE SCALE GENOMIC DNA]</scope>
    <source>
        <strain evidence="1 2">HannoverDv2000</strain>
    </source>
</reference>
<dbReference type="AlphaFoldDB" id="A0A0D8XLI9"/>
<organism evidence="1 2">
    <name type="scientific">Dictyocaulus viviparus</name>
    <name type="common">Bovine lungworm</name>
    <dbReference type="NCBI Taxonomy" id="29172"/>
    <lineage>
        <taxon>Eukaryota</taxon>
        <taxon>Metazoa</taxon>
        <taxon>Ecdysozoa</taxon>
        <taxon>Nematoda</taxon>
        <taxon>Chromadorea</taxon>
        <taxon>Rhabditida</taxon>
        <taxon>Rhabditina</taxon>
        <taxon>Rhabditomorpha</taxon>
        <taxon>Strongyloidea</taxon>
        <taxon>Metastrongylidae</taxon>
        <taxon>Dictyocaulus</taxon>
    </lineage>
</organism>
<dbReference type="Proteomes" id="UP000053766">
    <property type="component" value="Unassembled WGS sequence"/>
</dbReference>
<sequence>MNLAETSFFIFRCAMKAYGKQITSKILCDYSNPPFTYLTSSRIPVVISQSCGLLISTSSTVLHFANKHYNSTCYHRILNSSINAVSALRISMKRMSIKSEIGEATYCYLVVESMILYIFPLKYSV</sequence>
<keyword evidence="2" id="KW-1185">Reference proteome</keyword>
<protein>
    <submittedName>
        <fullName evidence="1">Uncharacterized protein</fullName>
    </submittedName>
</protein>
<reference evidence="2" key="2">
    <citation type="journal article" date="2016" name="Sci. Rep.">
        <title>Dictyocaulus viviparus genome, variome and transcriptome elucidate lungworm biology and support future intervention.</title>
        <authorList>
            <person name="McNulty S.N."/>
            <person name="Strube C."/>
            <person name="Rosa B.A."/>
            <person name="Martin J.C."/>
            <person name="Tyagi R."/>
            <person name="Choi Y.J."/>
            <person name="Wang Q."/>
            <person name="Hallsworth Pepin K."/>
            <person name="Zhang X."/>
            <person name="Ozersky P."/>
            <person name="Wilson R.K."/>
            <person name="Sternberg P.W."/>
            <person name="Gasser R.B."/>
            <person name="Mitreva M."/>
        </authorList>
    </citation>
    <scope>NUCLEOTIDE SEQUENCE [LARGE SCALE GENOMIC DNA]</scope>
    <source>
        <strain evidence="2">HannoverDv2000</strain>
    </source>
</reference>
<evidence type="ECO:0000313" key="1">
    <source>
        <dbReference type="EMBL" id="KJH44664.1"/>
    </source>
</evidence>
<accession>A0A0D8XLI9</accession>
<name>A0A0D8XLI9_DICVI</name>